<sequence length="264" mass="27354">MHRAPAVPQLAGCYVISLRPADAHAALRREAARHGARTFALAPWRIAQRDDADTRAALAHALAADVVVFTSPPAAAAAAALQPLCARAGQAWLAVGAGTARALARVGVAGVQSPARMDSEGLLSLPALTAVDGRSVGLVTAPGGRGVIAQTLGNAGADLRRADVYVREPTPPAPARIARLLALPDPWLLPLSSGEALTRTLAALPEPALARLRRAQVLAASERLEALARDCGFAWVERATDARPASLLAAARPGEARMSHHDSR</sequence>
<name>A0A290XBQ6_9GAMM</name>
<evidence type="ECO:0000256" key="8">
    <source>
        <dbReference type="ARBA" id="ARBA00048617"/>
    </source>
</evidence>
<dbReference type="InterPro" id="IPR036108">
    <property type="entry name" value="4pyrrol_syn_uPrphyn_synt_sf"/>
</dbReference>
<dbReference type="KEGG" id="lum:CNR27_03280"/>
<dbReference type="EC" id="4.2.1.75" evidence="3 9"/>
<evidence type="ECO:0000256" key="5">
    <source>
        <dbReference type="ARBA" id="ARBA00023244"/>
    </source>
</evidence>
<dbReference type="Gene3D" id="3.40.50.10090">
    <property type="match status" value="2"/>
</dbReference>
<dbReference type="GO" id="GO:0004852">
    <property type="term" value="F:uroporphyrinogen-III synthase activity"/>
    <property type="evidence" value="ECO:0007669"/>
    <property type="project" value="UniProtKB-UniRule"/>
</dbReference>
<dbReference type="SUPFAM" id="SSF69618">
    <property type="entry name" value="HemD-like"/>
    <property type="match status" value="1"/>
</dbReference>
<dbReference type="CDD" id="cd06578">
    <property type="entry name" value="HemD"/>
    <property type="match status" value="1"/>
</dbReference>
<evidence type="ECO:0000256" key="9">
    <source>
        <dbReference type="RuleBase" id="RU366031"/>
    </source>
</evidence>
<evidence type="ECO:0000259" key="10">
    <source>
        <dbReference type="Pfam" id="PF02602"/>
    </source>
</evidence>
<dbReference type="InterPro" id="IPR039793">
    <property type="entry name" value="UROS/Hem4"/>
</dbReference>
<accession>A0A290XBQ6</accession>
<dbReference type="Proteomes" id="UP000218968">
    <property type="component" value="Chromosome"/>
</dbReference>
<comment type="similarity">
    <text evidence="2 9">Belongs to the uroporphyrinogen-III synthase family.</text>
</comment>
<dbReference type="GO" id="GO:0006780">
    <property type="term" value="P:uroporphyrinogen III biosynthetic process"/>
    <property type="evidence" value="ECO:0007669"/>
    <property type="project" value="UniProtKB-UniRule"/>
</dbReference>
<dbReference type="PANTHER" id="PTHR38042">
    <property type="entry name" value="UROPORPHYRINOGEN-III SYNTHASE, CHLOROPLASTIC"/>
    <property type="match status" value="1"/>
</dbReference>
<evidence type="ECO:0000256" key="1">
    <source>
        <dbReference type="ARBA" id="ARBA00004772"/>
    </source>
</evidence>
<evidence type="ECO:0000256" key="3">
    <source>
        <dbReference type="ARBA" id="ARBA00013109"/>
    </source>
</evidence>
<proteinExistence type="inferred from homology"/>
<keyword evidence="12" id="KW-1185">Reference proteome</keyword>
<dbReference type="EMBL" id="CP023406">
    <property type="protein sequence ID" value="ATD66594.1"/>
    <property type="molecule type" value="Genomic_DNA"/>
</dbReference>
<evidence type="ECO:0000256" key="7">
    <source>
        <dbReference type="ARBA" id="ARBA00040167"/>
    </source>
</evidence>
<reference evidence="12" key="1">
    <citation type="submission" date="2017-09" db="EMBL/GenBank/DDBJ databases">
        <title>Luteimonas liuhanmingii sp.nov., isolated from the intestinal contents of Tibetan Plateau Pika in Yushu, Qinghai Province, China.</title>
        <authorList>
            <person name="Gui Z."/>
        </authorList>
    </citation>
    <scope>NUCLEOTIDE SEQUENCE [LARGE SCALE GENOMIC DNA]</scope>
    <source>
        <strain evidence="12">100111</strain>
    </source>
</reference>
<evidence type="ECO:0000313" key="12">
    <source>
        <dbReference type="Proteomes" id="UP000218968"/>
    </source>
</evidence>
<dbReference type="RefSeq" id="WP_096296922.1">
    <property type="nucleotide sequence ID" value="NZ_CP023406.1"/>
</dbReference>
<dbReference type="PANTHER" id="PTHR38042:SF1">
    <property type="entry name" value="UROPORPHYRINOGEN-III SYNTHASE, CHLOROPLASTIC"/>
    <property type="match status" value="1"/>
</dbReference>
<evidence type="ECO:0000256" key="2">
    <source>
        <dbReference type="ARBA" id="ARBA00008133"/>
    </source>
</evidence>
<dbReference type="GO" id="GO:0006782">
    <property type="term" value="P:protoporphyrinogen IX biosynthetic process"/>
    <property type="evidence" value="ECO:0007669"/>
    <property type="project" value="UniProtKB-UniRule"/>
</dbReference>
<comment type="catalytic activity">
    <reaction evidence="8 9">
        <text>hydroxymethylbilane = uroporphyrinogen III + H2O</text>
        <dbReference type="Rhea" id="RHEA:18965"/>
        <dbReference type="ChEBI" id="CHEBI:15377"/>
        <dbReference type="ChEBI" id="CHEBI:57308"/>
        <dbReference type="ChEBI" id="CHEBI:57845"/>
        <dbReference type="EC" id="4.2.1.75"/>
    </reaction>
</comment>
<dbReference type="AlphaFoldDB" id="A0A290XBQ6"/>
<evidence type="ECO:0000256" key="6">
    <source>
        <dbReference type="ARBA" id="ARBA00037589"/>
    </source>
</evidence>
<protein>
    <recommendedName>
        <fullName evidence="7 9">Uroporphyrinogen-III synthase</fullName>
        <ecNumber evidence="3 9">4.2.1.75</ecNumber>
    </recommendedName>
</protein>
<gene>
    <name evidence="11" type="ORF">CNR27_03280</name>
</gene>
<feature type="domain" description="Tetrapyrrole biosynthesis uroporphyrinogen III synthase" evidence="10">
    <location>
        <begin position="27"/>
        <end position="247"/>
    </location>
</feature>
<keyword evidence="5 9" id="KW-0627">Porphyrin biosynthesis</keyword>
<dbReference type="OrthoDB" id="9787650at2"/>
<evidence type="ECO:0000256" key="4">
    <source>
        <dbReference type="ARBA" id="ARBA00023239"/>
    </source>
</evidence>
<dbReference type="Pfam" id="PF02602">
    <property type="entry name" value="HEM4"/>
    <property type="match status" value="1"/>
</dbReference>
<dbReference type="InterPro" id="IPR003754">
    <property type="entry name" value="4pyrrol_synth_uPrphyn_synth"/>
</dbReference>
<dbReference type="UniPathway" id="UPA00251">
    <property type="reaction ID" value="UER00320"/>
</dbReference>
<organism evidence="11 12">
    <name type="scientific">Luteimonas chenhongjianii</name>
    <dbReference type="NCBI Taxonomy" id="2006110"/>
    <lineage>
        <taxon>Bacteria</taxon>
        <taxon>Pseudomonadati</taxon>
        <taxon>Pseudomonadota</taxon>
        <taxon>Gammaproteobacteria</taxon>
        <taxon>Lysobacterales</taxon>
        <taxon>Lysobacteraceae</taxon>
        <taxon>Luteimonas</taxon>
    </lineage>
</organism>
<comment type="function">
    <text evidence="6 9">Catalyzes cyclization of the linear tetrapyrrole, hydroxymethylbilane, to the macrocyclic uroporphyrinogen III.</text>
</comment>
<evidence type="ECO:0000313" key="11">
    <source>
        <dbReference type="EMBL" id="ATD66594.1"/>
    </source>
</evidence>
<comment type="pathway">
    <text evidence="1 9">Porphyrin-containing compound metabolism; protoporphyrin-IX biosynthesis; coproporphyrinogen-III from 5-aminolevulinate: step 3/4.</text>
</comment>
<keyword evidence="4 9" id="KW-0456">Lyase</keyword>